<keyword evidence="5" id="KW-0808">Transferase</keyword>
<dbReference type="KEGG" id="mcb:Mycch_2230"/>
<dbReference type="InterPro" id="IPR050428">
    <property type="entry name" value="TCS_sensor_his_kinase"/>
</dbReference>
<dbReference type="Proteomes" id="UP000006057">
    <property type="component" value="Chromosome"/>
</dbReference>
<dbReference type="InterPro" id="IPR005467">
    <property type="entry name" value="His_kinase_dom"/>
</dbReference>
<feature type="domain" description="HAMP" evidence="13">
    <location>
        <begin position="209"/>
        <end position="262"/>
    </location>
</feature>
<evidence type="ECO:0000256" key="4">
    <source>
        <dbReference type="ARBA" id="ARBA00022553"/>
    </source>
</evidence>
<accession>I4BIA0</accession>
<organism evidence="14 15">
    <name type="scientific">Mycolicibacterium chubuense (strain NBB4)</name>
    <name type="common">Mycobacterium chubuense</name>
    <dbReference type="NCBI Taxonomy" id="710421"/>
    <lineage>
        <taxon>Bacteria</taxon>
        <taxon>Bacillati</taxon>
        <taxon>Actinomycetota</taxon>
        <taxon>Actinomycetes</taxon>
        <taxon>Mycobacteriales</taxon>
        <taxon>Mycobacteriaceae</taxon>
        <taxon>Mycolicibacterium</taxon>
    </lineage>
</organism>
<name>I4BIA0_MYCCN</name>
<dbReference type="PANTHER" id="PTHR45436">
    <property type="entry name" value="SENSOR HISTIDINE KINASE YKOH"/>
    <property type="match status" value="1"/>
</dbReference>
<dbReference type="PANTHER" id="PTHR45436:SF5">
    <property type="entry name" value="SENSOR HISTIDINE KINASE TRCS"/>
    <property type="match status" value="1"/>
</dbReference>
<gene>
    <name evidence="14" type="ordered locus">Mycch_2230</name>
</gene>
<dbReference type="SUPFAM" id="SSF47384">
    <property type="entry name" value="Homodimeric domain of signal transducing histidine kinase"/>
    <property type="match status" value="1"/>
</dbReference>
<evidence type="ECO:0000256" key="5">
    <source>
        <dbReference type="ARBA" id="ARBA00022679"/>
    </source>
</evidence>
<dbReference type="Gene3D" id="1.10.287.130">
    <property type="match status" value="1"/>
</dbReference>
<comment type="catalytic activity">
    <reaction evidence="1">
        <text>ATP + protein L-histidine = ADP + protein N-phospho-L-histidine.</text>
        <dbReference type="EC" id="2.7.13.3"/>
    </reaction>
</comment>
<dbReference type="InterPro" id="IPR036890">
    <property type="entry name" value="HATPase_C_sf"/>
</dbReference>
<dbReference type="InterPro" id="IPR036097">
    <property type="entry name" value="HisK_dim/P_sf"/>
</dbReference>
<feature type="transmembrane region" description="Helical" evidence="11">
    <location>
        <begin position="185"/>
        <end position="208"/>
    </location>
</feature>
<keyword evidence="4" id="KW-0597">Phosphoprotein</keyword>
<dbReference type="SMART" id="SM00388">
    <property type="entry name" value="HisKA"/>
    <property type="match status" value="1"/>
</dbReference>
<dbReference type="InterPro" id="IPR003594">
    <property type="entry name" value="HATPase_dom"/>
</dbReference>
<evidence type="ECO:0000256" key="6">
    <source>
        <dbReference type="ARBA" id="ARBA00022692"/>
    </source>
</evidence>
<evidence type="ECO:0000256" key="3">
    <source>
        <dbReference type="ARBA" id="ARBA00012438"/>
    </source>
</evidence>
<feature type="transmembrane region" description="Helical" evidence="11">
    <location>
        <begin position="40"/>
        <end position="64"/>
    </location>
</feature>
<evidence type="ECO:0000313" key="14">
    <source>
        <dbReference type="EMBL" id="AFM17007.1"/>
    </source>
</evidence>
<dbReference type="CDD" id="cd00075">
    <property type="entry name" value="HATPase"/>
    <property type="match status" value="1"/>
</dbReference>
<dbReference type="Pfam" id="PF00512">
    <property type="entry name" value="HisKA"/>
    <property type="match status" value="1"/>
</dbReference>
<sequence precursor="true">MLGRFAARSVRGRVSARPSPRVRKPWSWWRPRYWGISARSAFVSASVVLVALIVAGAGLAFILYRSLLSGVDDAASGRVRDIVAALRYDTAAELDAPLVATDQRIVAVQVIDGSGTVVQRSQSAPDAPMVPPASIGTDLRVGLPDGAALDGDARISGLAVTGRTGHYTVLVGAGSEAVESTVRTVIVLLAGAAPIVMAVAAAATYLLVHRSLRSVDAIRSRVSDISATDLHERIPVPSNHNEISALAVTMNEMLARIEAGHEAQRRFVGDASHELRSPVAAILSALDVASAHPELLDEKMAELTLRPEAHRMQSLVEDLLLLARADERGLMLRRREVDLDDLASAEVGRILRETSVPIDAELVPTRLIGDASGLSRVLRNLLDNAVRHAFSSVELRVWPTSTHAVVMVGNDGTAIPEQDRERVFARFVRLDSDRSRRGGGTGLGLAIVAEVVGAHGGTAVITERSGGGTLVTVQLPLRYSPESSR</sequence>
<dbReference type="CDD" id="cd00082">
    <property type="entry name" value="HisKA"/>
    <property type="match status" value="1"/>
</dbReference>
<dbReference type="Pfam" id="PF00672">
    <property type="entry name" value="HAMP"/>
    <property type="match status" value="1"/>
</dbReference>
<evidence type="ECO:0000256" key="8">
    <source>
        <dbReference type="ARBA" id="ARBA00022989"/>
    </source>
</evidence>
<dbReference type="InterPro" id="IPR004358">
    <property type="entry name" value="Sig_transdc_His_kin-like_C"/>
</dbReference>
<dbReference type="STRING" id="710421.Mycch_2230"/>
<dbReference type="eggNOG" id="COG2205">
    <property type="taxonomic scope" value="Bacteria"/>
</dbReference>
<dbReference type="SMART" id="SM00304">
    <property type="entry name" value="HAMP"/>
    <property type="match status" value="1"/>
</dbReference>
<dbReference type="InterPro" id="IPR003661">
    <property type="entry name" value="HisK_dim/P_dom"/>
</dbReference>
<dbReference type="EC" id="2.7.13.3" evidence="3"/>
<dbReference type="SUPFAM" id="SSF55874">
    <property type="entry name" value="ATPase domain of HSP90 chaperone/DNA topoisomerase II/histidine kinase"/>
    <property type="match status" value="1"/>
</dbReference>
<dbReference type="EMBL" id="CP003053">
    <property type="protein sequence ID" value="AFM17007.1"/>
    <property type="molecule type" value="Genomic_DNA"/>
</dbReference>
<evidence type="ECO:0000256" key="7">
    <source>
        <dbReference type="ARBA" id="ARBA00022777"/>
    </source>
</evidence>
<keyword evidence="10 11" id="KW-0472">Membrane</keyword>
<feature type="domain" description="Histidine kinase" evidence="12">
    <location>
        <begin position="270"/>
        <end position="479"/>
    </location>
</feature>
<evidence type="ECO:0000313" key="15">
    <source>
        <dbReference type="Proteomes" id="UP000006057"/>
    </source>
</evidence>
<dbReference type="CDD" id="cd06225">
    <property type="entry name" value="HAMP"/>
    <property type="match status" value="1"/>
</dbReference>
<dbReference type="Pfam" id="PF02518">
    <property type="entry name" value="HATPase_c"/>
    <property type="match status" value="1"/>
</dbReference>
<protein>
    <recommendedName>
        <fullName evidence="3">histidine kinase</fullName>
        <ecNumber evidence="3">2.7.13.3</ecNumber>
    </recommendedName>
</protein>
<evidence type="ECO:0000256" key="10">
    <source>
        <dbReference type="ARBA" id="ARBA00023136"/>
    </source>
</evidence>
<dbReference type="AlphaFoldDB" id="I4BIA0"/>
<dbReference type="SMART" id="SM00387">
    <property type="entry name" value="HATPase_c"/>
    <property type="match status" value="1"/>
</dbReference>
<keyword evidence="7 14" id="KW-0418">Kinase</keyword>
<evidence type="ECO:0000256" key="1">
    <source>
        <dbReference type="ARBA" id="ARBA00000085"/>
    </source>
</evidence>
<evidence type="ECO:0000259" key="12">
    <source>
        <dbReference type="PROSITE" id="PS50109"/>
    </source>
</evidence>
<dbReference type="PRINTS" id="PR00344">
    <property type="entry name" value="BCTRLSENSOR"/>
</dbReference>
<evidence type="ECO:0000256" key="11">
    <source>
        <dbReference type="SAM" id="Phobius"/>
    </source>
</evidence>
<comment type="subcellular location">
    <subcellularLocation>
        <location evidence="2">Cell membrane</location>
    </subcellularLocation>
</comment>
<dbReference type="PROSITE" id="PS50885">
    <property type="entry name" value="HAMP"/>
    <property type="match status" value="1"/>
</dbReference>
<dbReference type="Gene3D" id="6.10.340.10">
    <property type="match status" value="1"/>
</dbReference>
<evidence type="ECO:0000259" key="13">
    <source>
        <dbReference type="PROSITE" id="PS50885"/>
    </source>
</evidence>
<keyword evidence="6 11" id="KW-0812">Transmembrane</keyword>
<dbReference type="HOGENOM" id="CLU_000445_89_6_11"/>
<dbReference type="RefSeq" id="WP_014815487.1">
    <property type="nucleotide sequence ID" value="NC_018027.1"/>
</dbReference>
<dbReference type="InterPro" id="IPR003660">
    <property type="entry name" value="HAMP_dom"/>
</dbReference>
<dbReference type="PATRIC" id="fig|710421.3.peg.2224"/>
<dbReference type="Gene3D" id="3.30.565.10">
    <property type="entry name" value="Histidine kinase-like ATPase, C-terminal domain"/>
    <property type="match status" value="1"/>
</dbReference>
<proteinExistence type="predicted"/>
<evidence type="ECO:0000256" key="2">
    <source>
        <dbReference type="ARBA" id="ARBA00004236"/>
    </source>
</evidence>
<evidence type="ECO:0000256" key="9">
    <source>
        <dbReference type="ARBA" id="ARBA00023012"/>
    </source>
</evidence>
<reference evidence="14 15" key="1">
    <citation type="submission" date="2012-06" db="EMBL/GenBank/DDBJ databases">
        <title>Complete sequence of chromosome of Mycobacterium chubuense NBB4.</title>
        <authorList>
            <consortium name="US DOE Joint Genome Institute"/>
            <person name="Lucas S."/>
            <person name="Han J."/>
            <person name="Lapidus A."/>
            <person name="Cheng J.-F."/>
            <person name="Goodwin L."/>
            <person name="Pitluck S."/>
            <person name="Peters L."/>
            <person name="Mikhailova N."/>
            <person name="Teshima H."/>
            <person name="Detter J.C."/>
            <person name="Han C."/>
            <person name="Tapia R."/>
            <person name="Land M."/>
            <person name="Hauser L."/>
            <person name="Kyrpides N."/>
            <person name="Ivanova N."/>
            <person name="Pagani I."/>
            <person name="Mattes T."/>
            <person name="Holmes A."/>
            <person name="Rutledge P."/>
            <person name="Paulsen I."/>
            <person name="Coleman N."/>
            <person name="Woyke T."/>
        </authorList>
    </citation>
    <scope>NUCLEOTIDE SEQUENCE [LARGE SCALE GENOMIC DNA]</scope>
    <source>
        <strain evidence="14 15">NBB4</strain>
    </source>
</reference>
<keyword evidence="9" id="KW-0902">Two-component regulatory system</keyword>
<dbReference type="GO" id="GO:0000155">
    <property type="term" value="F:phosphorelay sensor kinase activity"/>
    <property type="evidence" value="ECO:0007669"/>
    <property type="project" value="InterPro"/>
</dbReference>
<keyword evidence="8 11" id="KW-1133">Transmembrane helix</keyword>
<dbReference type="PROSITE" id="PS50109">
    <property type="entry name" value="HIS_KIN"/>
    <property type="match status" value="1"/>
</dbReference>
<dbReference type="GO" id="GO:0005886">
    <property type="term" value="C:plasma membrane"/>
    <property type="evidence" value="ECO:0007669"/>
    <property type="project" value="UniProtKB-SubCell"/>
</dbReference>
<dbReference type="OrthoDB" id="9786919at2"/>
<keyword evidence="15" id="KW-1185">Reference proteome</keyword>